<evidence type="ECO:0008006" key="4">
    <source>
        <dbReference type="Google" id="ProtNLM"/>
    </source>
</evidence>
<gene>
    <name evidence="2" type="ORF">P256_00188</name>
</gene>
<keyword evidence="1" id="KW-0732">Signal</keyword>
<proteinExistence type="predicted"/>
<organism evidence="2 3">
    <name type="scientific">Acinetobacter nectaris CIP 110549</name>
    <dbReference type="NCBI Taxonomy" id="1392540"/>
    <lineage>
        <taxon>Bacteria</taxon>
        <taxon>Pseudomonadati</taxon>
        <taxon>Pseudomonadota</taxon>
        <taxon>Gammaproteobacteria</taxon>
        <taxon>Moraxellales</taxon>
        <taxon>Moraxellaceae</taxon>
        <taxon>Acinetobacter</taxon>
    </lineage>
</organism>
<feature type="signal peptide" evidence="1">
    <location>
        <begin position="1"/>
        <end position="20"/>
    </location>
</feature>
<dbReference type="EMBL" id="AYER01000001">
    <property type="protein sequence ID" value="ESK41199.1"/>
    <property type="molecule type" value="Genomic_DNA"/>
</dbReference>
<evidence type="ECO:0000256" key="1">
    <source>
        <dbReference type="SAM" id="SignalP"/>
    </source>
</evidence>
<comment type="caution">
    <text evidence="2">The sequence shown here is derived from an EMBL/GenBank/DDBJ whole genome shotgun (WGS) entry which is preliminary data.</text>
</comment>
<dbReference type="Proteomes" id="UP000023785">
    <property type="component" value="Unassembled WGS sequence"/>
</dbReference>
<dbReference type="AlphaFoldDB" id="V2V0Y4"/>
<dbReference type="STRING" id="1392540.P256_00188"/>
<keyword evidence="3" id="KW-1185">Reference proteome</keyword>
<reference evidence="2 3" key="1">
    <citation type="submission" date="2013-10" db="EMBL/GenBank/DDBJ databases">
        <title>The Genome Sequence of Acinetobacter nectaris CIP 110549.</title>
        <authorList>
            <consortium name="The Broad Institute Genomics Platform"/>
            <consortium name="The Broad Institute Genome Sequencing Center for Infectious Disease"/>
            <person name="Cerqueira G."/>
            <person name="Feldgarden M."/>
            <person name="Courvalin P."/>
            <person name="Grillot-Courvalin C."/>
            <person name="Clermont D."/>
            <person name="Rocha E."/>
            <person name="Yoon E.-J."/>
            <person name="Nemec A."/>
            <person name="Young S.K."/>
            <person name="Zeng Q."/>
            <person name="Gargeya S."/>
            <person name="Fitzgerald M."/>
            <person name="Abouelleil A."/>
            <person name="Alvarado L."/>
            <person name="Berlin A.M."/>
            <person name="Chapman S.B."/>
            <person name="Gainer-Dewar J."/>
            <person name="Goldberg J."/>
            <person name="Gnerre S."/>
            <person name="Griggs A."/>
            <person name="Gujja S."/>
            <person name="Hansen M."/>
            <person name="Howarth C."/>
            <person name="Imamovic A."/>
            <person name="Ireland A."/>
            <person name="Larimer J."/>
            <person name="McCowan C."/>
            <person name="Murphy C."/>
            <person name="Pearson M."/>
            <person name="Poon T.W."/>
            <person name="Priest M."/>
            <person name="Roberts A."/>
            <person name="Saif S."/>
            <person name="Shea T."/>
            <person name="Sykes S."/>
            <person name="Wortman J."/>
            <person name="Nusbaum C."/>
            <person name="Birren B."/>
        </authorList>
    </citation>
    <scope>NUCLEOTIDE SEQUENCE [LARGE SCALE GENOMIC DNA]</scope>
    <source>
        <strain evidence="2 3">CIP 110549</strain>
    </source>
</reference>
<evidence type="ECO:0000313" key="3">
    <source>
        <dbReference type="Proteomes" id="UP000023785"/>
    </source>
</evidence>
<dbReference type="OrthoDB" id="6689921at2"/>
<evidence type="ECO:0000313" key="2">
    <source>
        <dbReference type="EMBL" id="ESK41199.1"/>
    </source>
</evidence>
<sequence length="219" mass="24318">MFHYIFTLSLYISIISIAVAARFAQATPLYNTDDAQITPEKSCQLEIGQTFSNDDQQLNLSPACTFKNLELTVPITQDSGQTTYAAQLKHPFYASDKFGVALSGLYQPSQNGADSQWVANLPVSFYNLYGNVQVNANLGWVQEEHNQGHLSWAIAAIKPITERQQIGLEYYKQPPEKAKLQAVWGIDIIPDKTSLYLSYGQSLVSSTSRWFGLGLSIAI</sequence>
<dbReference type="HOGENOM" id="CLU_102834_0_0_6"/>
<protein>
    <recommendedName>
        <fullName evidence="4">Transporter</fullName>
    </recommendedName>
</protein>
<accession>V2V0Y4</accession>
<feature type="chain" id="PRO_5004710132" description="Transporter" evidence="1">
    <location>
        <begin position="21"/>
        <end position="219"/>
    </location>
</feature>
<name>V2V0Y4_9GAMM</name>
<dbReference type="eggNOG" id="ENOG502ZAP2">
    <property type="taxonomic scope" value="Bacteria"/>
</dbReference>
<dbReference type="PATRIC" id="fig|1392540.3.peg.184"/>
<dbReference type="RefSeq" id="WP_023271792.1">
    <property type="nucleotide sequence ID" value="NZ_KI530712.1"/>
</dbReference>